<gene>
    <name evidence="3" type="ORF">ALAG00032_LOCUS14384</name>
</gene>
<name>A0A7S3NP85_9STRA</name>
<keyword evidence="1" id="KW-0175">Coiled coil</keyword>
<feature type="region of interest" description="Disordered" evidence="2">
    <location>
        <begin position="1"/>
        <end position="21"/>
    </location>
</feature>
<accession>A0A7S3NP85</accession>
<protein>
    <submittedName>
        <fullName evidence="3">Uncharacterized protein</fullName>
    </submittedName>
</protein>
<evidence type="ECO:0000256" key="2">
    <source>
        <dbReference type="SAM" id="MobiDB-lite"/>
    </source>
</evidence>
<evidence type="ECO:0000313" key="3">
    <source>
        <dbReference type="EMBL" id="CAE0373583.1"/>
    </source>
</evidence>
<organism evidence="3">
    <name type="scientific">Aureoumbra lagunensis</name>
    <dbReference type="NCBI Taxonomy" id="44058"/>
    <lineage>
        <taxon>Eukaryota</taxon>
        <taxon>Sar</taxon>
        <taxon>Stramenopiles</taxon>
        <taxon>Ochrophyta</taxon>
        <taxon>Pelagophyceae</taxon>
        <taxon>Pelagomonadales</taxon>
        <taxon>Aureoumbra</taxon>
    </lineage>
</organism>
<evidence type="ECO:0000256" key="1">
    <source>
        <dbReference type="SAM" id="Coils"/>
    </source>
</evidence>
<feature type="compositionally biased region" description="Polar residues" evidence="2">
    <location>
        <begin position="196"/>
        <end position="222"/>
    </location>
</feature>
<dbReference type="AlphaFoldDB" id="A0A7S3NP85"/>
<reference evidence="3" key="1">
    <citation type="submission" date="2021-01" db="EMBL/GenBank/DDBJ databases">
        <authorList>
            <person name="Corre E."/>
            <person name="Pelletier E."/>
            <person name="Niang G."/>
            <person name="Scheremetjew M."/>
            <person name="Finn R."/>
            <person name="Kale V."/>
            <person name="Holt S."/>
            <person name="Cochrane G."/>
            <person name="Meng A."/>
            <person name="Brown T."/>
            <person name="Cohen L."/>
        </authorList>
    </citation>
    <scope>NUCLEOTIDE SEQUENCE</scope>
    <source>
        <strain evidence="3">CCMP1510</strain>
    </source>
</reference>
<feature type="compositionally biased region" description="Acidic residues" evidence="2">
    <location>
        <begin position="8"/>
        <end position="20"/>
    </location>
</feature>
<dbReference type="EMBL" id="HBIJ01022086">
    <property type="protein sequence ID" value="CAE0373583.1"/>
    <property type="molecule type" value="Transcribed_RNA"/>
</dbReference>
<sequence length="222" mass="26197">MPSKNEDAASDDEKNDEDIGLEISRIQKLRRALNLVQKESKTKSLSKQKTEKEISEKIKKLEETELEIRSLERDCEQERELHRQEHFDAAQSAFKAMDKRHALERIISDLEACRQQVDSENIQLRALQRLFINQMQVKRAQMQDGKPVDITIKDLRSRLDFLLRLHYRKLHQLQKKQKQQSMKKVDDDKTKEEQENSFSSSRSPLRTLTNNNCYNTESVLNT</sequence>
<feature type="compositionally biased region" description="Basic and acidic residues" evidence="2">
    <location>
        <begin position="183"/>
        <end position="194"/>
    </location>
</feature>
<feature type="coiled-coil region" evidence="1">
    <location>
        <begin position="47"/>
        <end position="81"/>
    </location>
</feature>
<proteinExistence type="predicted"/>
<feature type="region of interest" description="Disordered" evidence="2">
    <location>
        <begin position="173"/>
        <end position="222"/>
    </location>
</feature>